<dbReference type="AlphaFoldDB" id="A0A553IIW2"/>
<feature type="short sequence motif" description="DGA/G" evidence="4">
    <location>
        <begin position="174"/>
        <end position="176"/>
    </location>
</feature>
<gene>
    <name evidence="6" type="ORF">FNV44_03590</name>
</gene>
<feature type="domain" description="PNPLA" evidence="5">
    <location>
        <begin position="9"/>
        <end position="187"/>
    </location>
</feature>
<feature type="active site" description="Nucleophile" evidence="4">
    <location>
        <position position="44"/>
    </location>
</feature>
<dbReference type="RefSeq" id="WP_064211874.1">
    <property type="nucleotide sequence ID" value="NZ_JACAOE010000001.1"/>
</dbReference>
<dbReference type="InterPro" id="IPR016035">
    <property type="entry name" value="Acyl_Trfase/lysoPLipase"/>
</dbReference>
<feature type="short sequence motif" description="GXSXG" evidence="4">
    <location>
        <begin position="42"/>
        <end position="46"/>
    </location>
</feature>
<dbReference type="GO" id="GO:0016042">
    <property type="term" value="P:lipid catabolic process"/>
    <property type="evidence" value="ECO:0007669"/>
    <property type="project" value="UniProtKB-UniRule"/>
</dbReference>
<dbReference type="Pfam" id="PF01734">
    <property type="entry name" value="Patatin"/>
    <property type="match status" value="1"/>
</dbReference>
<evidence type="ECO:0000256" key="1">
    <source>
        <dbReference type="ARBA" id="ARBA00022801"/>
    </source>
</evidence>
<dbReference type="CDD" id="cd07209">
    <property type="entry name" value="Pat_hypo_Ecoli_Z1214_like"/>
    <property type="match status" value="1"/>
</dbReference>
<keyword evidence="1 4" id="KW-0378">Hydrolase</keyword>
<dbReference type="InterPro" id="IPR050301">
    <property type="entry name" value="NTE"/>
</dbReference>
<keyword evidence="3 4" id="KW-0443">Lipid metabolism</keyword>
<dbReference type="Gene3D" id="3.40.1090.10">
    <property type="entry name" value="Cytosolic phospholipase A2 catalytic domain"/>
    <property type="match status" value="1"/>
</dbReference>
<evidence type="ECO:0000259" key="5">
    <source>
        <dbReference type="PROSITE" id="PS51635"/>
    </source>
</evidence>
<feature type="short sequence motif" description="GXGXXG" evidence="4">
    <location>
        <begin position="13"/>
        <end position="18"/>
    </location>
</feature>
<sequence length="328" mass="37577">MNQKIKVGLMLGGGGAKGSYQLGVIKALEELNLLKHIDAISGVSIGAINTLLLMSKKSHKEMVKIWDIMDSENVFGTKQSILKEKRLYDFRPVAQKLIESVDLKRIKRSKYQGFATAARIYDKESFIHQIKTDTMEKKVFRLNEEDDPFISVMASSSIPLVFGPTTIGEHKYVDGGVIDNYPVQPLIEAGCNFIFAIALDYGFNPHIYDNYDITIVNFTSTSAFESNRLADMLDVVKFNLEFKTEKEELGYYVAKTMISKMIDERMIKRSFGFTSFIKKTGFKVLELSKFEEMFVKHKKNQERTKLRKMIKENKKLRKKSKGVEQINE</sequence>
<dbReference type="SUPFAM" id="SSF52151">
    <property type="entry name" value="FabD/lysophospholipase-like"/>
    <property type="match status" value="1"/>
</dbReference>
<dbReference type="PANTHER" id="PTHR14226">
    <property type="entry name" value="NEUROPATHY TARGET ESTERASE/SWISS CHEESE D.MELANOGASTER"/>
    <property type="match status" value="1"/>
</dbReference>
<organism evidence="6 7">
    <name type="scientific">Acholeplasma laidlawii</name>
    <dbReference type="NCBI Taxonomy" id="2148"/>
    <lineage>
        <taxon>Bacteria</taxon>
        <taxon>Bacillati</taxon>
        <taxon>Mycoplasmatota</taxon>
        <taxon>Mollicutes</taxon>
        <taxon>Acholeplasmatales</taxon>
        <taxon>Acholeplasmataceae</taxon>
        <taxon>Acholeplasma</taxon>
    </lineage>
</organism>
<name>A0A553IIW2_ACHLA</name>
<accession>A0A553IIW2</accession>
<reference evidence="6 7" key="1">
    <citation type="submission" date="2019-07" db="EMBL/GenBank/DDBJ databases">
        <title>Genome sequence of Acholeplasma laidlawii strain with increased resistance to erythromycin.</title>
        <authorList>
            <person name="Medvedeva E.S."/>
            <person name="Baranova N.B."/>
            <person name="Siniagina M.N."/>
            <person name="Mouzykantov A."/>
            <person name="Chernova O.A."/>
            <person name="Chernov V.M."/>
        </authorList>
    </citation>
    <scope>NUCLEOTIDE SEQUENCE [LARGE SCALE GENOMIC DNA]</scope>
    <source>
        <strain evidence="6 7">PG8REry</strain>
    </source>
</reference>
<dbReference type="Proteomes" id="UP000315938">
    <property type="component" value="Unassembled WGS sequence"/>
</dbReference>
<proteinExistence type="predicted"/>
<evidence type="ECO:0000313" key="6">
    <source>
        <dbReference type="EMBL" id="TRY00137.1"/>
    </source>
</evidence>
<keyword evidence="2 4" id="KW-0442">Lipid degradation</keyword>
<comment type="caution">
    <text evidence="6">The sequence shown here is derived from an EMBL/GenBank/DDBJ whole genome shotgun (WGS) entry which is preliminary data.</text>
</comment>
<feature type="active site" description="Proton acceptor" evidence="4">
    <location>
        <position position="174"/>
    </location>
</feature>
<evidence type="ECO:0000256" key="2">
    <source>
        <dbReference type="ARBA" id="ARBA00022963"/>
    </source>
</evidence>
<evidence type="ECO:0000313" key="7">
    <source>
        <dbReference type="Proteomes" id="UP000315938"/>
    </source>
</evidence>
<dbReference type="EMBL" id="VKID01000001">
    <property type="protein sequence ID" value="TRY00137.1"/>
    <property type="molecule type" value="Genomic_DNA"/>
</dbReference>
<dbReference type="InterPro" id="IPR002641">
    <property type="entry name" value="PNPLA_dom"/>
</dbReference>
<evidence type="ECO:0000256" key="3">
    <source>
        <dbReference type="ARBA" id="ARBA00023098"/>
    </source>
</evidence>
<dbReference type="PROSITE" id="PS51635">
    <property type="entry name" value="PNPLA"/>
    <property type="match status" value="1"/>
</dbReference>
<protein>
    <submittedName>
        <fullName evidence="6">Patatin-like phospholipase family protein</fullName>
    </submittedName>
</protein>
<dbReference type="GO" id="GO:0016787">
    <property type="term" value="F:hydrolase activity"/>
    <property type="evidence" value="ECO:0007669"/>
    <property type="project" value="UniProtKB-UniRule"/>
</dbReference>
<dbReference type="PANTHER" id="PTHR14226:SF29">
    <property type="entry name" value="NEUROPATHY TARGET ESTERASE SWS"/>
    <property type="match status" value="1"/>
</dbReference>
<evidence type="ECO:0000256" key="4">
    <source>
        <dbReference type="PROSITE-ProRule" id="PRU01161"/>
    </source>
</evidence>